<accession>A0A6P1KHE4</accession>
<proteinExistence type="predicted"/>
<organism evidence="1">
    <name type="scientific">Faucicola osloensis</name>
    <name type="common">Moraxella osloensis</name>
    <dbReference type="NCBI Taxonomy" id="34062"/>
    <lineage>
        <taxon>Bacteria</taxon>
        <taxon>Pseudomonadati</taxon>
        <taxon>Pseudomonadota</taxon>
        <taxon>Gammaproteobacteria</taxon>
        <taxon>Moraxellales</taxon>
        <taxon>Moraxellaceae</taxon>
        <taxon>Faucicola</taxon>
    </lineage>
</organism>
<geneLocation type="plasmid" evidence="1">
    <name>p1</name>
</geneLocation>
<keyword evidence="1" id="KW-0614">Plasmid</keyword>
<dbReference type="EMBL" id="CP047227">
    <property type="protein sequence ID" value="QHG10791.1"/>
    <property type="molecule type" value="Genomic_DNA"/>
</dbReference>
<gene>
    <name evidence="1" type="ORF">GSF12_12445</name>
</gene>
<dbReference type="AlphaFoldDB" id="A0A6P1KHE4"/>
<evidence type="ECO:0000313" key="1">
    <source>
        <dbReference type="EMBL" id="QHG10791.1"/>
    </source>
</evidence>
<sequence>MLKINNEIIPNKSIGGITLDSNIDELLLGIERNSDYYITNFSENYIVINDKYITVYFDPKERKISYISCSLNFKGIYEDRNTKLWTGMTVLDVLNNTKEQVAWSGFVKVNKLHGIGLPLPDDLDDFSNLDDFLDLDFAFEEIAIYLED</sequence>
<protein>
    <submittedName>
        <fullName evidence="1">Uncharacterized protein</fullName>
    </submittedName>
</protein>
<name>A0A6P1KHE4_FAUOS</name>
<reference evidence="1" key="1">
    <citation type="journal article" date="2020" name="Microbiol. Resour. Announc.">
        <title>Complete Genome Sequence of Moraxella osloensis Strain YV1, Isolated from an Australian Wastewater Treatment Plant.</title>
        <authorList>
            <person name="Batinovic S."/>
            <person name="Rice D.T.F."/>
            <person name="Seviour R.J."/>
            <person name="Petrovski S."/>
        </authorList>
    </citation>
    <scope>NUCLEOTIDE SEQUENCE</scope>
    <source>
        <strain evidence="1">YV1</strain>
    </source>
</reference>